<dbReference type="Proteomes" id="UP000784294">
    <property type="component" value="Unassembled WGS sequence"/>
</dbReference>
<protein>
    <submittedName>
        <fullName evidence="2">Uncharacterized protein</fullName>
    </submittedName>
</protein>
<dbReference type="AlphaFoldDB" id="A0A448X063"/>
<proteinExistence type="predicted"/>
<sequence length="164" mass="17993">MLVNPCRGNILFPFHLSTNRIDAITMESAIEEAVRQAEEQDRSQTGDTGEGFWFDNVAMTPMPGSNVSVSGDHRQSEEVCLPGDMGGLTPVSSEVYSNIYGLQQTRYVELSSTSESRSATESRTIQANHDAPREVTMPAAVPIREETSMLRSTDKLCSYDASLP</sequence>
<organism evidence="2 3">
    <name type="scientific">Protopolystoma xenopodis</name>
    <dbReference type="NCBI Taxonomy" id="117903"/>
    <lineage>
        <taxon>Eukaryota</taxon>
        <taxon>Metazoa</taxon>
        <taxon>Spiralia</taxon>
        <taxon>Lophotrochozoa</taxon>
        <taxon>Platyhelminthes</taxon>
        <taxon>Monogenea</taxon>
        <taxon>Polyopisthocotylea</taxon>
        <taxon>Polystomatidea</taxon>
        <taxon>Polystomatidae</taxon>
        <taxon>Protopolystoma</taxon>
    </lineage>
</organism>
<gene>
    <name evidence="2" type="ORF">PXEA_LOCUS18122</name>
</gene>
<accession>A0A448X063</accession>
<feature type="region of interest" description="Disordered" evidence="1">
    <location>
        <begin position="112"/>
        <end position="136"/>
    </location>
</feature>
<comment type="caution">
    <text evidence="2">The sequence shown here is derived from an EMBL/GenBank/DDBJ whole genome shotgun (WGS) entry which is preliminary data.</text>
</comment>
<evidence type="ECO:0000313" key="3">
    <source>
        <dbReference type="Proteomes" id="UP000784294"/>
    </source>
</evidence>
<dbReference type="EMBL" id="CAAALY010069023">
    <property type="protein sequence ID" value="VEL24682.1"/>
    <property type="molecule type" value="Genomic_DNA"/>
</dbReference>
<keyword evidence="3" id="KW-1185">Reference proteome</keyword>
<name>A0A448X063_9PLAT</name>
<evidence type="ECO:0000313" key="2">
    <source>
        <dbReference type="EMBL" id="VEL24682.1"/>
    </source>
</evidence>
<feature type="compositionally biased region" description="Low complexity" evidence="1">
    <location>
        <begin position="112"/>
        <end position="124"/>
    </location>
</feature>
<reference evidence="2" key="1">
    <citation type="submission" date="2018-11" db="EMBL/GenBank/DDBJ databases">
        <authorList>
            <consortium name="Pathogen Informatics"/>
        </authorList>
    </citation>
    <scope>NUCLEOTIDE SEQUENCE</scope>
</reference>
<evidence type="ECO:0000256" key="1">
    <source>
        <dbReference type="SAM" id="MobiDB-lite"/>
    </source>
</evidence>